<gene>
    <name evidence="3" type="ORF">ONZ51_g4270</name>
</gene>
<evidence type="ECO:0000256" key="2">
    <source>
        <dbReference type="SAM" id="Phobius"/>
    </source>
</evidence>
<keyword evidence="2" id="KW-0812">Transmembrane</keyword>
<feature type="transmembrane region" description="Helical" evidence="2">
    <location>
        <begin position="191"/>
        <end position="215"/>
    </location>
</feature>
<name>A0AAD7XAF5_9APHY</name>
<accession>A0AAD7XAF5</accession>
<sequence length="427" mass="44837">MPDADGSFVRFDDVDPNIRYDLNHTWYDNYVEEAYNQTLSSTVTVGAELQFDFFGTQVIVVGASIAPPGPYSDTARGAISYYELDLDPNKFYGYACSMANATSVTFFDSGPLPSGKHTLKVMVASATAETPFYLDYIAVAQANGTLTAVAPLETHSRTATNSGGAVSSTATSQQGDSAAGGSIAELDPRRLAAIVGGIIGGLGVLAVVGIVAWTLCLRRRRRGSNGYCYSGFSSAAMVYDGRSKRYAKRELDIRAAQIEPFLLPAASGDVFADSGSEHPAPGLLPASPASLAMGKFAAPSENDTIPRISINSGRVLTVVNDTRIPRSGAMGQAGARLLSKAEEVRLGSRTDSGYGARSVQYHLDSGVRFDTDSVASMPASVQTHPHAPPPSLAARGTRAAATAARETDQDRGDTSPLGEVPPGYTVS</sequence>
<evidence type="ECO:0000313" key="4">
    <source>
        <dbReference type="Proteomes" id="UP001215151"/>
    </source>
</evidence>
<proteinExistence type="predicted"/>
<reference evidence="3" key="1">
    <citation type="submission" date="2022-11" db="EMBL/GenBank/DDBJ databases">
        <title>Genome Sequence of Cubamyces cubensis.</title>
        <authorList>
            <person name="Buettner E."/>
        </authorList>
    </citation>
    <scope>NUCLEOTIDE SEQUENCE</scope>
    <source>
        <strain evidence="3">MPL-01</strain>
    </source>
</reference>
<dbReference type="Proteomes" id="UP001215151">
    <property type="component" value="Unassembled WGS sequence"/>
</dbReference>
<feature type="region of interest" description="Disordered" evidence="1">
    <location>
        <begin position="376"/>
        <end position="427"/>
    </location>
</feature>
<dbReference type="EMBL" id="JAPEVG010000081">
    <property type="protein sequence ID" value="KAJ8487317.1"/>
    <property type="molecule type" value="Genomic_DNA"/>
</dbReference>
<feature type="region of interest" description="Disordered" evidence="1">
    <location>
        <begin position="157"/>
        <end position="181"/>
    </location>
</feature>
<feature type="compositionally biased region" description="Low complexity" evidence="1">
    <location>
        <begin position="393"/>
        <end position="404"/>
    </location>
</feature>
<keyword evidence="2" id="KW-0472">Membrane</keyword>
<evidence type="ECO:0000256" key="1">
    <source>
        <dbReference type="SAM" id="MobiDB-lite"/>
    </source>
</evidence>
<evidence type="ECO:0000313" key="3">
    <source>
        <dbReference type="EMBL" id="KAJ8487317.1"/>
    </source>
</evidence>
<organism evidence="3 4">
    <name type="scientific">Trametes cubensis</name>
    <dbReference type="NCBI Taxonomy" id="1111947"/>
    <lineage>
        <taxon>Eukaryota</taxon>
        <taxon>Fungi</taxon>
        <taxon>Dikarya</taxon>
        <taxon>Basidiomycota</taxon>
        <taxon>Agaricomycotina</taxon>
        <taxon>Agaricomycetes</taxon>
        <taxon>Polyporales</taxon>
        <taxon>Polyporaceae</taxon>
        <taxon>Trametes</taxon>
    </lineage>
</organism>
<keyword evidence="2" id="KW-1133">Transmembrane helix</keyword>
<feature type="compositionally biased region" description="Polar residues" evidence="1">
    <location>
        <begin position="157"/>
        <end position="176"/>
    </location>
</feature>
<protein>
    <submittedName>
        <fullName evidence="3">Uncharacterized protein</fullName>
    </submittedName>
</protein>
<dbReference type="Gene3D" id="2.60.120.260">
    <property type="entry name" value="Galactose-binding domain-like"/>
    <property type="match status" value="1"/>
</dbReference>
<comment type="caution">
    <text evidence="3">The sequence shown here is derived from an EMBL/GenBank/DDBJ whole genome shotgun (WGS) entry which is preliminary data.</text>
</comment>
<dbReference type="AlphaFoldDB" id="A0AAD7XAF5"/>
<keyword evidence="4" id="KW-1185">Reference proteome</keyword>